<evidence type="ECO:0000313" key="1">
    <source>
        <dbReference type="EMBL" id="MBC3804266.1"/>
    </source>
</evidence>
<organism evidence="1 2">
    <name type="scientific">Acetobacterium fimetarium</name>
    <dbReference type="NCBI Taxonomy" id="52691"/>
    <lineage>
        <taxon>Bacteria</taxon>
        <taxon>Bacillati</taxon>
        <taxon>Bacillota</taxon>
        <taxon>Clostridia</taxon>
        <taxon>Eubacteriales</taxon>
        <taxon>Eubacteriaceae</taxon>
        <taxon>Acetobacterium</taxon>
    </lineage>
</organism>
<dbReference type="Proteomes" id="UP000603234">
    <property type="component" value="Unassembled WGS sequence"/>
</dbReference>
<protein>
    <submittedName>
        <fullName evidence="1">Nucleotidyl transferase AbiEii/AbiGii toxin family protein</fullName>
    </submittedName>
</protein>
<accession>A0ABR6WUP5</accession>
<dbReference type="RefSeq" id="WP_186842157.1">
    <property type="nucleotide sequence ID" value="NZ_WJBC01000009.1"/>
</dbReference>
<keyword evidence="2" id="KW-1185">Reference proteome</keyword>
<gene>
    <name evidence="1" type="ORF">GH808_07445</name>
</gene>
<dbReference type="GO" id="GO:0016740">
    <property type="term" value="F:transferase activity"/>
    <property type="evidence" value="ECO:0007669"/>
    <property type="project" value="UniProtKB-KW"/>
</dbReference>
<dbReference type="EMBL" id="WJBC01000009">
    <property type="protein sequence ID" value="MBC3804266.1"/>
    <property type="molecule type" value="Genomic_DNA"/>
</dbReference>
<comment type="caution">
    <text evidence="1">The sequence shown here is derived from an EMBL/GenBank/DDBJ whole genome shotgun (WGS) entry which is preliminary data.</text>
</comment>
<dbReference type="InterPro" id="IPR014942">
    <property type="entry name" value="AbiEii"/>
</dbReference>
<dbReference type="Pfam" id="PF08843">
    <property type="entry name" value="AbiEii"/>
    <property type="match status" value="1"/>
</dbReference>
<evidence type="ECO:0000313" key="2">
    <source>
        <dbReference type="Proteomes" id="UP000603234"/>
    </source>
</evidence>
<reference evidence="1 2" key="1">
    <citation type="journal article" date="2020" name="mSystems">
        <title>Defining Genomic and Predicted Metabolic Features of the Acetobacterium Genus.</title>
        <authorList>
            <person name="Ross D.E."/>
            <person name="Marshall C.W."/>
            <person name="Gulliver D."/>
            <person name="May H.D."/>
            <person name="Norman R.S."/>
        </authorList>
    </citation>
    <scope>NUCLEOTIDE SEQUENCE [LARGE SCALE GENOMIC DNA]</scope>
    <source>
        <strain evidence="1 2">DSM 8238</strain>
    </source>
</reference>
<proteinExistence type="predicted"/>
<sequence>MNAEALKARIRNISKDKNIDPQVLMQLYFMDQFLLRLSKYEKKDHIIVKGGMLMVALLGITTRSTMDIDTAIKSYRLSEETSIKIFTDIAKIPHDDGCKFIFKKIEKIMDDNEYQGYRIYFTGNKEVINQSLHLDLSTGDKITPKEIDLTYKTFLVGDEIKIKSYNIETVIAEKLETVFTRGTANTRMKDFYDLFIINKILRDSLDNTVLKEAFANTVKNRETEFIVDLKNDIIADIESNSNMFDRWMKYSKSYSFASIIPFKDCIIAIKELTDITL</sequence>
<keyword evidence="1" id="KW-0808">Transferase</keyword>
<name>A0ABR6WUP5_9FIRM</name>